<evidence type="ECO:0000313" key="3">
    <source>
        <dbReference type="Proteomes" id="UP000196228"/>
    </source>
</evidence>
<evidence type="ECO:0008006" key="4">
    <source>
        <dbReference type="Google" id="ProtNLM"/>
    </source>
</evidence>
<accession>A0A1Y0HUI7</accession>
<gene>
    <name evidence="2" type="ORF">CBR64_10310</name>
</gene>
<dbReference type="SUPFAM" id="SSF101386">
    <property type="entry name" value="all-alpha NTP pyrophosphatases"/>
    <property type="match status" value="1"/>
</dbReference>
<name>A0A1Y0HUI7_CELCE</name>
<evidence type="ECO:0000256" key="1">
    <source>
        <dbReference type="SAM" id="MobiDB-lite"/>
    </source>
</evidence>
<proteinExistence type="predicted"/>
<dbReference type="Gene3D" id="1.10.287.1080">
    <property type="entry name" value="MazG-like"/>
    <property type="match status" value="1"/>
</dbReference>
<dbReference type="CDD" id="cd11538">
    <property type="entry name" value="NTP-PPase_u1"/>
    <property type="match status" value="1"/>
</dbReference>
<feature type="region of interest" description="Disordered" evidence="1">
    <location>
        <begin position="58"/>
        <end position="78"/>
    </location>
</feature>
<protein>
    <recommendedName>
        <fullName evidence="4">Pyrophosphatase</fullName>
    </recommendedName>
</protein>
<organism evidence="2 3">
    <name type="scientific">Cellulosimicrobium cellulans</name>
    <name type="common">Arthrobacter luteus</name>
    <dbReference type="NCBI Taxonomy" id="1710"/>
    <lineage>
        <taxon>Bacteria</taxon>
        <taxon>Bacillati</taxon>
        <taxon>Actinomycetota</taxon>
        <taxon>Actinomycetes</taxon>
        <taxon>Micrococcales</taxon>
        <taxon>Promicromonosporaceae</taxon>
        <taxon>Cellulosimicrobium</taxon>
    </lineage>
</organism>
<dbReference type="AlphaFoldDB" id="A0A1Y0HUI7"/>
<evidence type="ECO:0000313" key="2">
    <source>
        <dbReference type="EMBL" id="ARU51822.1"/>
    </source>
</evidence>
<dbReference type="KEGG" id="cceu:CBR64_10310"/>
<reference evidence="2 3" key="1">
    <citation type="submission" date="2017-05" db="EMBL/GenBank/DDBJ databases">
        <authorList>
            <person name="Song R."/>
            <person name="Chenine A.L."/>
            <person name="Ruprecht R.M."/>
        </authorList>
    </citation>
    <scope>NUCLEOTIDE SEQUENCE [LARGE SCALE GENOMIC DNA]</scope>
    <source>
        <strain evidence="2 3">PSBB019</strain>
    </source>
</reference>
<dbReference type="EMBL" id="CP021383">
    <property type="protein sequence ID" value="ARU51822.1"/>
    <property type="molecule type" value="Genomic_DNA"/>
</dbReference>
<sequence length="146" mass="15498">MDDDAPLTVSGLGERVEAISALYARKFGVERDPDWFMLKLAEEVGELTQAFLVATGRTRPRGEVSRAGPATSGGAVVGGGAVVPDGGASPLADEVADVLAHLLLLARSQGVDVDAAVRRKWLAWEAELRDPPAWPGRHAAAPHRRR</sequence>
<dbReference type="OrthoDB" id="9791898at2"/>
<dbReference type="Proteomes" id="UP000196228">
    <property type="component" value="Chromosome"/>
</dbReference>